<feature type="domain" description="Rhodopsin" evidence="7">
    <location>
        <begin position="5"/>
        <end position="265"/>
    </location>
</feature>
<comment type="caution">
    <text evidence="8">The sequence shown here is derived from an EMBL/GenBank/DDBJ whole genome shotgun (WGS) entry which is preliminary data.</text>
</comment>
<dbReference type="EMBL" id="RYZI01000120">
    <property type="protein sequence ID" value="RWA10276.1"/>
    <property type="molecule type" value="Genomic_DNA"/>
</dbReference>
<dbReference type="GO" id="GO:0016020">
    <property type="term" value="C:membrane"/>
    <property type="evidence" value="ECO:0007669"/>
    <property type="project" value="UniProtKB-SubCell"/>
</dbReference>
<dbReference type="Proteomes" id="UP000286045">
    <property type="component" value="Unassembled WGS sequence"/>
</dbReference>
<keyword evidence="9" id="KW-1185">Reference proteome</keyword>
<protein>
    <recommendedName>
        <fullName evidence="7">Rhodopsin domain-containing protein</fullName>
    </recommendedName>
</protein>
<feature type="transmembrane region" description="Helical" evidence="6">
    <location>
        <begin position="174"/>
        <end position="195"/>
    </location>
</feature>
<evidence type="ECO:0000313" key="8">
    <source>
        <dbReference type="EMBL" id="RWA10276.1"/>
    </source>
</evidence>
<evidence type="ECO:0000256" key="6">
    <source>
        <dbReference type="SAM" id="Phobius"/>
    </source>
</evidence>
<dbReference type="InterPro" id="IPR052337">
    <property type="entry name" value="SAT4-like"/>
</dbReference>
<comment type="similarity">
    <text evidence="5">Belongs to the SAT4 family.</text>
</comment>
<feature type="transmembrane region" description="Helical" evidence="6">
    <location>
        <begin position="100"/>
        <end position="126"/>
    </location>
</feature>
<dbReference type="Pfam" id="PF20684">
    <property type="entry name" value="Fung_rhodopsin"/>
    <property type="match status" value="1"/>
</dbReference>
<gene>
    <name evidence="8" type="ORF">EKO27_g4821</name>
</gene>
<name>A0A439D7A7_9PEZI</name>
<dbReference type="STRING" id="363999.A0A439D7A7"/>
<dbReference type="AlphaFoldDB" id="A0A439D7A7"/>
<feature type="transmembrane region" description="Helical" evidence="6">
    <location>
        <begin position="9"/>
        <end position="29"/>
    </location>
</feature>
<keyword evidence="2 6" id="KW-0812">Transmembrane</keyword>
<proteinExistence type="inferred from homology"/>
<evidence type="ECO:0000256" key="5">
    <source>
        <dbReference type="ARBA" id="ARBA00038359"/>
    </source>
</evidence>
<keyword evidence="4 6" id="KW-0472">Membrane</keyword>
<evidence type="ECO:0000256" key="3">
    <source>
        <dbReference type="ARBA" id="ARBA00022989"/>
    </source>
</evidence>
<organism evidence="8 9">
    <name type="scientific">Xylaria grammica</name>
    <dbReference type="NCBI Taxonomy" id="363999"/>
    <lineage>
        <taxon>Eukaryota</taxon>
        <taxon>Fungi</taxon>
        <taxon>Dikarya</taxon>
        <taxon>Ascomycota</taxon>
        <taxon>Pezizomycotina</taxon>
        <taxon>Sordariomycetes</taxon>
        <taxon>Xylariomycetidae</taxon>
        <taxon>Xylariales</taxon>
        <taxon>Xylariaceae</taxon>
        <taxon>Xylaria</taxon>
    </lineage>
</organism>
<accession>A0A439D7A7</accession>
<dbReference type="InterPro" id="IPR049326">
    <property type="entry name" value="Rhodopsin_dom_fungi"/>
</dbReference>
<sequence>MLPLLADDWFAAIALVSWIANAICLFILVHDKNLGYSSFDFTPEETAAKARNYEVYVIASDVFSTNTIASVKLSALFLYRRIFCVGEKQTIFQTVTRITVVIVVLWLFVFQFLTGFQCGTHFAALWDGSYAEYCTLSFPFLYGLVISDFILDIWLLILPIPSISRLNAKPHRKLLIIGLFFLTFVGLGASIARIVQYVKIEQGGPDFYLYADNQRKFISAMGDRVILSADHSSVPIIGLTTQAIFYTTLECGIALVAINLPTLRVFSAHQNIGGMIRSMRSLIELPFLRRSESNISQIDLEPAITISNTRNHSSLDC</sequence>
<keyword evidence="3 6" id="KW-1133">Transmembrane helix</keyword>
<comment type="subcellular location">
    <subcellularLocation>
        <location evidence="1">Membrane</location>
        <topology evidence="1">Multi-pass membrane protein</topology>
    </subcellularLocation>
</comment>
<dbReference type="PANTHER" id="PTHR33048">
    <property type="entry name" value="PTH11-LIKE INTEGRAL MEMBRANE PROTEIN (AFU_ORTHOLOGUE AFUA_5G11245)"/>
    <property type="match status" value="1"/>
</dbReference>
<evidence type="ECO:0000313" key="9">
    <source>
        <dbReference type="Proteomes" id="UP000286045"/>
    </source>
</evidence>
<evidence type="ECO:0000256" key="2">
    <source>
        <dbReference type="ARBA" id="ARBA00022692"/>
    </source>
</evidence>
<evidence type="ECO:0000259" key="7">
    <source>
        <dbReference type="Pfam" id="PF20684"/>
    </source>
</evidence>
<feature type="transmembrane region" description="Helical" evidence="6">
    <location>
        <begin position="138"/>
        <end position="162"/>
    </location>
</feature>
<dbReference type="PANTHER" id="PTHR33048:SF157">
    <property type="entry name" value="INTEGRAL MEMBRANE PROTEIN"/>
    <property type="match status" value="1"/>
</dbReference>
<evidence type="ECO:0000256" key="4">
    <source>
        <dbReference type="ARBA" id="ARBA00023136"/>
    </source>
</evidence>
<reference evidence="8 9" key="1">
    <citation type="submission" date="2018-12" db="EMBL/GenBank/DDBJ databases">
        <title>Draft genome sequence of Xylaria grammica IHI A82.</title>
        <authorList>
            <person name="Buettner E."/>
            <person name="Kellner H."/>
        </authorList>
    </citation>
    <scope>NUCLEOTIDE SEQUENCE [LARGE SCALE GENOMIC DNA]</scope>
    <source>
        <strain evidence="8 9">IHI A82</strain>
    </source>
</reference>
<evidence type="ECO:0000256" key="1">
    <source>
        <dbReference type="ARBA" id="ARBA00004141"/>
    </source>
</evidence>